<evidence type="ECO:0000256" key="6">
    <source>
        <dbReference type="ARBA" id="ARBA00022801"/>
    </source>
</evidence>
<feature type="domain" description="Amidohydrolase-related" evidence="10">
    <location>
        <begin position="79"/>
        <end position="446"/>
    </location>
</feature>
<dbReference type="Proteomes" id="UP001154078">
    <property type="component" value="Chromosome 2"/>
</dbReference>
<evidence type="ECO:0000259" key="10">
    <source>
        <dbReference type="Pfam" id="PF01979"/>
    </source>
</evidence>
<evidence type="ECO:0000313" key="12">
    <source>
        <dbReference type="Proteomes" id="UP001154078"/>
    </source>
</evidence>
<dbReference type="InterPro" id="IPR006680">
    <property type="entry name" value="Amidohydro-rel"/>
</dbReference>
<proteinExistence type="inferred from homology"/>
<keyword evidence="12" id="KW-1185">Reference proteome</keyword>
<dbReference type="GO" id="GO:0008892">
    <property type="term" value="F:guanine deaminase activity"/>
    <property type="evidence" value="ECO:0007669"/>
    <property type="project" value="UniProtKB-UniRule"/>
</dbReference>
<dbReference type="PANTHER" id="PTHR11271">
    <property type="entry name" value="GUANINE DEAMINASE"/>
    <property type="match status" value="1"/>
</dbReference>
<evidence type="ECO:0000256" key="8">
    <source>
        <dbReference type="ARBA" id="ARBA00051148"/>
    </source>
</evidence>
<dbReference type="Gene3D" id="2.30.40.10">
    <property type="entry name" value="Urease, subunit C, domain 1"/>
    <property type="match status" value="1"/>
</dbReference>
<evidence type="ECO:0000256" key="3">
    <source>
        <dbReference type="ARBA" id="ARBA00012781"/>
    </source>
</evidence>
<dbReference type="GO" id="GO:0006147">
    <property type="term" value="P:guanine catabolic process"/>
    <property type="evidence" value="ECO:0007669"/>
    <property type="project" value="UniProtKB-UniRule"/>
</dbReference>
<comment type="pathway">
    <text evidence="1 9">Purine metabolism; guanine degradation; xanthine from guanine: step 1/1.</text>
</comment>
<keyword evidence="5 9" id="KW-0479">Metal-binding</keyword>
<evidence type="ECO:0000313" key="11">
    <source>
        <dbReference type="EMBL" id="CAH0551553.1"/>
    </source>
</evidence>
<dbReference type="PANTHER" id="PTHR11271:SF6">
    <property type="entry name" value="GUANINE DEAMINASE"/>
    <property type="match status" value="1"/>
</dbReference>
<dbReference type="OrthoDB" id="194468at2759"/>
<organism evidence="11 12">
    <name type="scientific">Brassicogethes aeneus</name>
    <name type="common">Rape pollen beetle</name>
    <name type="synonym">Meligethes aeneus</name>
    <dbReference type="NCBI Taxonomy" id="1431903"/>
    <lineage>
        <taxon>Eukaryota</taxon>
        <taxon>Metazoa</taxon>
        <taxon>Ecdysozoa</taxon>
        <taxon>Arthropoda</taxon>
        <taxon>Hexapoda</taxon>
        <taxon>Insecta</taxon>
        <taxon>Pterygota</taxon>
        <taxon>Neoptera</taxon>
        <taxon>Endopterygota</taxon>
        <taxon>Coleoptera</taxon>
        <taxon>Polyphaga</taxon>
        <taxon>Cucujiformia</taxon>
        <taxon>Nitidulidae</taxon>
        <taxon>Meligethinae</taxon>
        <taxon>Brassicogethes</taxon>
    </lineage>
</organism>
<evidence type="ECO:0000256" key="9">
    <source>
        <dbReference type="RuleBase" id="RU366009"/>
    </source>
</evidence>
<dbReference type="GO" id="GO:0005829">
    <property type="term" value="C:cytosol"/>
    <property type="evidence" value="ECO:0007669"/>
    <property type="project" value="TreeGrafter"/>
</dbReference>
<evidence type="ECO:0000256" key="7">
    <source>
        <dbReference type="ARBA" id="ARBA00022833"/>
    </source>
</evidence>
<evidence type="ECO:0000256" key="2">
    <source>
        <dbReference type="ARBA" id="ARBA00006745"/>
    </source>
</evidence>
<reference evidence="11" key="1">
    <citation type="submission" date="2021-12" db="EMBL/GenBank/DDBJ databases">
        <authorList>
            <person name="King R."/>
        </authorList>
    </citation>
    <scope>NUCLEOTIDE SEQUENCE</scope>
</reference>
<comment type="cofactor">
    <cofactor evidence="9">
        <name>Zn(2+)</name>
        <dbReference type="ChEBI" id="CHEBI:29105"/>
    </cofactor>
    <text evidence="9">Binds 1 zinc ion per subunit.</text>
</comment>
<protein>
    <recommendedName>
        <fullName evidence="4 9">Guanine deaminase</fullName>
        <shortName evidence="9">Guanase</shortName>
        <ecNumber evidence="3 9">3.5.4.3</ecNumber>
    </recommendedName>
    <alternativeName>
        <fullName evidence="9">Guanine aminohydrolase</fullName>
    </alternativeName>
</protein>
<evidence type="ECO:0000256" key="1">
    <source>
        <dbReference type="ARBA" id="ARBA00004984"/>
    </source>
</evidence>
<dbReference type="InterPro" id="IPR032466">
    <property type="entry name" value="Metal_Hydrolase"/>
</dbReference>
<dbReference type="SUPFAM" id="SSF51556">
    <property type="entry name" value="Metallo-dependent hydrolases"/>
    <property type="match status" value="1"/>
</dbReference>
<evidence type="ECO:0000256" key="5">
    <source>
        <dbReference type="ARBA" id="ARBA00022723"/>
    </source>
</evidence>
<comment type="function">
    <text evidence="9">Catalyzes the hydrolytic deamination of guanine, producing xanthine and ammonia.</text>
</comment>
<comment type="similarity">
    <text evidence="2 9">Belongs to the metallo-dependent hydrolases superfamily. ATZ/TRZ family.</text>
</comment>
<dbReference type="InterPro" id="IPR051607">
    <property type="entry name" value="Metallo-dep_hydrolases"/>
</dbReference>
<evidence type="ECO:0000256" key="4">
    <source>
        <dbReference type="ARBA" id="ARBA00014514"/>
    </source>
</evidence>
<comment type="catalytic activity">
    <reaction evidence="8 9">
        <text>guanine + H2O + H(+) = xanthine + NH4(+)</text>
        <dbReference type="Rhea" id="RHEA:14665"/>
        <dbReference type="ChEBI" id="CHEBI:15377"/>
        <dbReference type="ChEBI" id="CHEBI:15378"/>
        <dbReference type="ChEBI" id="CHEBI:16235"/>
        <dbReference type="ChEBI" id="CHEBI:17712"/>
        <dbReference type="ChEBI" id="CHEBI:28938"/>
        <dbReference type="EC" id="3.5.4.3"/>
    </reaction>
</comment>
<name>A0A9P0AVY9_BRAAE</name>
<dbReference type="FunFam" id="3.20.20.140:FF:000022">
    <property type="entry name" value="Guanine deaminase"/>
    <property type="match status" value="1"/>
</dbReference>
<dbReference type="NCBIfam" id="TIGR02967">
    <property type="entry name" value="guan_deamin"/>
    <property type="match status" value="1"/>
</dbReference>
<dbReference type="SUPFAM" id="SSF51338">
    <property type="entry name" value="Composite domain of metallo-dependent hydrolases"/>
    <property type="match status" value="1"/>
</dbReference>
<keyword evidence="6 9" id="KW-0378">Hydrolase</keyword>
<dbReference type="Pfam" id="PF01979">
    <property type="entry name" value="Amidohydro_1"/>
    <property type="match status" value="1"/>
</dbReference>
<dbReference type="AlphaFoldDB" id="A0A9P0AVY9"/>
<sequence>MNGFNGCNDIIEEDVKIFIGSIIHCTKPFVLEVIEDGFVIVEGKKIIVVNKNISQLENVKNQLNITSCKEIRLTKTQLLIPGLIDTHIHAPQYPNVGLGYDKPLLEWLEHYTYKLERKFRDQKLSKAVFNAVVKKTLSYGTTTATYFASLFGNSSLLLADAAIQHGQRAFVGKINMTKLAPDDYIETPQETVENTIKFINEVNFRGCDRVKPIITPRFAPSLEFETMEQLAEIARENNLNIQTHISENKEEIKLVKALFRSSSYASVYYQSGLLTPKTVLAHGVHLTDEELTLLAQTGSSISHCPDSNTCLKSGLCDVKRLVSNGIKVGLGTDVSGGPSPSIIQAMRSAIQTSIHISHSKEDYDPLTYCDVFYLATLGGAEALSLQNKIGNFEEGKDFDALIIDADVEDSAADYFVDCNCLELLQKFVFLADNRNIQQVYVSGKQVV</sequence>
<gene>
    <name evidence="11" type="ORF">MELIAE_LOCUS4137</name>
</gene>
<dbReference type="GO" id="GO:0008270">
    <property type="term" value="F:zinc ion binding"/>
    <property type="evidence" value="ECO:0007669"/>
    <property type="project" value="UniProtKB-UniRule"/>
</dbReference>
<dbReference type="EMBL" id="OV121133">
    <property type="protein sequence ID" value="CAH0551553.1"/>
    <property type="molecule type" value="Genomic_DNA"/>
</dbReference>
<keyword evidence="7 9" id="KW-0862">Zinc</keyword>
<dbReference type="EC" id="3.5.4.3" evidence="3 9"/>
<dbReference type="Gene3D" id="3.20.20.140">
    <property type="entry name" value="Metal-dependent hydrolases"/>
    <property type="match status" value="1"/>
</dbReference>
<dbReference type="InterPro" id="IPR014311">
    <property type="entry name" value="Guanine_deaminase"/>
</dbReference>
<accession>A0A9P0AVY9</accession>
<dbReference type="InterPro" id="IPR011059">
    <property type="entry name" value="Metal-dep_hydrolase_composite"/>
</dbReference>